<dbReference type="Gene3D" id="3.40.960.10">
    <property type="entry name" value="VSR Endonuclease"/>
    <property type="match status" value="1"/>
</dbReference>
<dbReference type="GO" id="GO:0004519">
    <property type="term" value="F:endonuclease activity"/>
    <property type="evidence" value="ECO:0007669"/>
    <property type="project" value="UniProtKB-KW"/>
</dbReference>
<proteinExistence type="predicted"/>
<accession>A0A238VLQ0</accession>
<evidence type="ECO:0000313" key="2">
    <source>
        <dbReference type="Proteomes" id="UP000198417"/>
    </source>
</evidence>
<dbReference type="InterPro" id="IPR011335">
    <property type="entry name" value="Restrct_endonuc-II-like"/>
</dbReference>
<keyword evidence="1" id="KW-0378">Hydrolase</keyword>
<gene>
    <name evidence="1" type="ORF">SAMN06265370_102353</name>
</gene>
<evidence type="ECO:0000313" key="1">
    <source>
        <dbReference type="EMBL" id="SNR35156.1"/>
    </source>
</evidence>
<dbReference type="AlphaFoldDB" id="A0A238VLQ0"/>
<protein>
    <submittedName>
        <fullName evidence="1">DNA mismatch endonuclease Vsr</fullName>
    </submittedName>
</protein>
<keyword evidence="1" id="KW-0255">Endonuclease</keyword>
<keyword evidence="1" id="KW-0540">Nuclease</keyword>
<name>A0A238VLQ0_9RHOB</name>
<dbReference type="SUPFAM" id="SSF52980">
    <property type="entry name" value="Restriction endonuclease-like"/>
    <property type="match status" value="1"/>
</dbReference>
<organism evidence="1 2">
    <name type="scientific">Puniceibacterium sediminis</name>
    <dbReference type="NCBI Taxonomy" id="1608407"/>
    <lineage>
        <taxon>Bacteria</taxon>
        <taxon>Pseudomonadati</taxon>
        <taxon>Pseudomonadota</taxon>
        <taxon>Alphaproteobacteria</taxon>
        <taxon>Rhodobacterales</taxon>
        <taxon>Paracoccaceae</taxon>
        <taxon>Puniceibacterium</taxon>
    </lineage>
</organism>
<reference evidence="1 2" key="1">
    <citation type="submission" date="2017-06" db="EMBL/GenBank/DDBJ databases">
        <authorList>
            <person name="Kim H.J."/>
            <person name="Triplett B.A."/>
        </authorList>
    </citation>
    <scope>NUCLEOTIDE SEQUENCE [LARGE SCALE GENOMIC DNA]</scope>
    <source>
        <strain evidence="1 2">DSM 29052</strain>
    </source>
</reference>
<keyword evidence="2" id="KW-1185">Reference proteome</keyword>
<dbReference type="Proteomes" id="UP000198417">
    <property type="component" value="Unassembled WGS sequence"/>
</dbReference>
<sequence length="64" mass="7551">MPKTSTSFWTEKFRRTVERDREKQTQLESAGWRVLTVWECELKSDPEALLDMLKNQLLTAAPRP</sequence>
<dbReference type="EMBL" id="FZNN01000002">
    <property type="protein sequence ID" value="SNR35156.1"/>
    <property type="molecule type" value="Genomic_DNA"/>
</dbReference>